<proteinExistence type="predicted"/>
<dbReference type="HOGENOM" id="CLU_3059470_0_0_4"/>
<sequence length="53" mass="5787">MPVTALRRSRYTSRPFPGEAVCLNHSTGTLARGSCKDAHRSCKDGFQTHGARP</sequence>
<dbReference type="EMBL" id="CP002217">
    <property type="protein sequence ID" value="ADN56086.1"/>
    <property type="molecule type" value="Genomic_DNA"/>
</dbReference>
<dbReference type="STRING" id="640512.BC1003_0081"/>
<reference evidence="1" key="1">
    <citation type="submission" date="2010-09" db="EMBL/GenBank/DDBJ databases">
        <title>Complete sequence of chromosome1 of Burkholderia sp. CCGE1003.</title>
        <authorList>
            <consortium name="US DOE Joint Genome Institute"/>
            <person name="Lucas S."/>
            <person name="Copeland A."/>
            <person name="Lapidus A."/>
            <person name="Cheng J.-F."/>
            <person name="Bruce D."/>
            <person name="Goodwin L."/>
            <person name="Pitluck S."/>
            <person name="Daligault H."/>
            <person name="Davenport K."/>
            <person name="Detter J.C."/>
            <person name="Han C."/>
            <person name="Tapia R."/>
            <person name="Land M."/>
            <person name="Hauser L."/>
            <person name="Jeffries C."/>
            <person name="Kyrpides N."/>
            <person name="Ivanova N."/>
            <person name="Ovchinnikova G."/>
            <person name="Martinez-Romero E."/>
            <person name="Rogel M.A."/>
            <person name="Auchtung J."/>
            <person name="Tiedje J.M."/>
            <person name="Woyke T."/>
        </authorList>
    </citation>
    <scope>NUCLEOTIDE SEQUENCE</scope>
    <source>
        <strain evidence="1">CCGE1003</strain>
    </source>
</reference>
<evidence type="ECO:0000313" key="1">
    <source>
        <dbReference type="EMBL" id="ADN56086.1"/>
    </source>
</evidence>
<dbReference type="AlphaFoldDB" id="E1T4M2"/>
<dbReference type="KEGG" id="bgf:BC1003_0081"/>
<name>E1T4M2_BURSG</name>
<organism evidence="1">
    <name type="scientific">Burkholderia sp. (strain CCGE1003)</name>
    <dbReference type="NCBI Taxonomy" id="640512"/>
    <lineage>
        <taxon>Bacteria</taxon>
        <taxon>Pseudomonadati</taxon>
        <taxon>Pseudomonadota</taxon>
        <taxon>Betaproteobacteria</taxon>
        <taxon>Burkholderiales</taxon>
        <taxon>Burkholderiaceae</taxon>
        <taxon>Burkholderia</taxon>
    </lineage>
</organism>
<accession>E1T4M2</accession>
<protein>
    <submittedName>
        <fullName evidence="1">Uncharacterized protein</fullName>
    </submittedName>
</protein>
<gene>
    <name evidence="1" type="ordered locus">BC1003_0081</name>
</gene>